<protein>
    <submittedName>
        <fullName evidence="1">Uncharacterized protein</fullName>
    </submittedName>
</protein>
<accession>A0A430RCP6</accession>
<gene>
    <name evidence="1" type="ORF">CSW47_05690</name>
</gene>
<proteinExistence type="predicted"/>
<name>A0A430RCP6_THESC</name>
<dbReference type="AlphaFoldDB" id="A0A430RCP6"/>
<organism evidence="1 2">
    <name type="scientific">Thermus scotoductus</name>
    <dbReference type="NCBI Taxonomy" id="37636"/>
    <lineage>
        <taxon>Bacteria</taxon>
        <taxon>Thermotogati</taxon>
        <taxon>Deinococcota</taxon>
        <taxon>Deinococci</taxon>
        <taxon>Thermales</taxon>
        <taxon>Thermaceae</taxon>
        <taxon>Thermus</taxon>
    </lineage>
</organism>
<dbReference type="EMBL" id="PELP01000131">
    <property type="protein sequence ID" value="RTH05155.1"/>
    <property type="molecule type" value="Genomic_DNA"/>
</dbReference>
<comment type="caution">
    <text evidence="1">The sequence shown here is derived from an EMBL/GenBank/DDBJ whole genome shotgun (WGS) entry which is preliminary data.</text>
</comment>
<reference evidence="1 2" key="1">
    <citation type="journal article" date="2019" name="Extremophiles">
        <title>Biogeography of thermophiles and predominance of Thermus scotoductus in domestic water heaters.</title>
        <authorList>
            <person name="Wilpiszeski R.L."/>
            <person name="Zhang Z."/>
            <person name="House C.H."/>
        </authorList>
    </citation>
    <scope>NUCLEOTIDE SEQUENCE [LARGE SCALE GENOMIC DNA]</scope>
    <source>
        <strain evidence="1 2">34_S34</strain>
    </source>
</reference>
<evidence type="ECO:0000313" key="1">
    <source>
        <dbReference type="EMBL" id="RTH05155.1"/>
    </source>
</evidence>
<dbReference type="Proteomes" id="UP000286734">
    <property type="component" value="Unassembled WGS sequence"/>
</dbReference>
<evidence type="ECO:0000313" key="2">
    <source>
        <dbReference type="Proteomes" id="UP000286734"/>
    </source>
</evidence>
<sequence length="82" mass="9458">MGANVYLYVTEEEAKEGRPRTAGRTLAAALRDPTSFRLYWALLWGALRQLDRGKDYFEALWRVLERILVDTEEAWARRPGGS</sequence>